<dbReference type="AlphaFoldDB" id="A0A4Q1D0H6"/>
<evidence type="ECO:0000313" key="2">
    <source>
        <dbReference type="EMBL" id="RXK81229.1"/>
    </source>
</evidence>
<gene>
    <name evidence="2" type="ORF">ESB13_20030</name>
</gene>
<dbReference type="Proteomes" id="UP000290545">
    <property type="component" value="Unassembled WGS sequence"/>
</dbReference>
<proteinExistence type="predicted"/>
<evidence type="ECO:0000313" key="3">
    <source>
        <dbReference type="Proteomes" id="UP000290545"/>
    </source>
</evidence>
<reference evidence="2 3" key="1">
    <citation type="submission" date="2019-01" db="EMBL/GenBank/DDBJ databases">
        <title>Filimonas sp. strain TTM-71.</title>
        <authorList>
            <person name="Chen W.-M."/>
        </authorList>
    </citation>
    <scope>NUCLEOTIDE SEQUENCE [LARGE SCALE GENOMIC DNA]</scope>
    <source>
        <strain evidence="2 3">TTM-71</strain>
    </source>
</reference>
<dbReference type="Pfam" id="PF12730">
    <property type="entry name" value="ABC2_membrane_4"/>
    <property type="match status" value="1"/>
</dbReference>
<dbReference type="OrthoDB" id="1452202at2"/>
<dbReference type="RefSeq" id="WP_129005483.1">
    <property type="nucleotide sequence ID" value="NZ_SDHZ01000004.1"/>
</dbReference>
<dbReference type="PANTHER" id="PTHR37305">
    <property type="entry name" value="INTEGRAL MEMBRANE PROTEIN-RELATED"/>
    <property type="match status" value="1"/>
</dbReference>
<accession>A0A4Q1D0H6</accession>
<keyword evidence="1" id="KW-0472">Membrane</keyword>
<feature type="transmembrane region" description="Helical" evidence="1">
    <location>
        <begin position="183"/>
        <end position="202"/>
    </location>
</feature>
<feature type="transmembrane region" description="Helical" evidence="1">
    <location>
        <begin position="154"/>
        <end position="176"/>
    </location>
</feature>
<keyword evidence="1" id="KW-1133">Transmembrane helix</keyword>
<dbReference type="EMBL" id="SDHZ01000004">
    <property type="protein sequence ID" value="RXK81229.1"/>
    <property type="molecule type" value="Genomic_DNA"/>
</dbReference>
<keyword evidence="3" id="KW-1185">Reference proteome</keyword>
<name>A0A4Q1D0H6_9BACT</name>
<keyword evidence="1" id="KW-0812">Transmembrane</keyword>
<feature type="transmembrane region" description="Helical" evidence="1">
    <location>
        <begin position="71"/>
        <end position="91"/>
    </location>
</feature>
<evidence type="ECO:0000256" key="1">
    <source>
        <dbReference type="SAM" id="Phobius"/>
    </source>
</evidence>
<protein>
    <submittedName>
        <fullName evidence="2">Uncharacterized protein</fullName>
    </submittedName>
</protein>
<dbReference type="PANTHER" id="PTHR37305:SF1">
    <property type="entry name" value="MEMBRANE PROTEIN"/>
    <property type="match status" value="1"/>
</dbReference>
<sequence>MWQLLKIEWLKVKNYRTFWILAGLFVISVVGLNSIVHEFQVAKPGTKGMDAAAAMLLGAPPFRFPDVWHTVSWLSGFMLFIPCLLIVILTTNEFNFKTHRQNVIDGLSRTEFVIAKIADVVVIALASTIIVAITVLIFGFAEGNASFSFDKAEYLLYFFIQALSYGSVALLMSVLFKRSGITIGILFLYISVLERLVQWLFIKTGLPDAGDFLPLRSVSNLIPFPFLKVITSQMFKYQDTLYLLIAAFIYLALYVFVVKKRFETVDL</sequence>
<feature type="transmembrane region" description="Helical" evidence="1">
    <location>
        <begin position="112"/>
        <end position="139"/>
    </location>
</feature>
<feature type="transmembrane region" description="Helical" evidence="1">
    <location>
        <begin position="18"/>
        <end position="36"/>
    </location>
</feature>
<organism evidence="2 3">
    <name type="scientific">Filimonas effusa</name>
    <dbReference type="NCBI Taxonomy" id="2508721"/>
    <lineage>
        <taxon>Bacteria</taxon>
        <taxon>Pseudomonadati</taxon>
        <taxon>Bacteroidota</taxon>
        <taxon>Chitinophagia</taxon>
        <taxon>Chitinophagales</taxon>
        <taxon>Chitinophagaceae</taxon>
        <taxon>Filimonas</taxon>
    </lineage>
</organism>
<feature type="transmembrane region" description="Helical" evidence="1">
    <location>
        <begin position="241"/>
        <end position="258"/>
    </location>
</feature>
<comment type="caution">
    <text evidence="2">The sequence shown here is derived from an EMBL/GenBank/DDBJ whole genome shotgun (WGS) entry which is preliminary data.</text>
</comment>